<reference evidence="16" key="1">
    <citation type="submission" date="2020-07" db="EMBL/GenBank/DDBJ databases">
        <authorList>
            <person name="Lin J."/>
        </authorList>
    </citation>
    <scope>NUCLEOTIDE SEQUENCE</scope>
</reference>
<evidence type="ECO:0000256" key="5">
    <source>
        <dbReference type="ARBA" id="ARBA00012290"/>
    </source>
</evidence>
<organism evidence="16">
    <name type="scientific">Ananas comosus var. bracteatus</name>
    <name type="common">red pineapple</name>
    <dbReference type="NCBI Taxonomy" id="296719"/>
    <lineage>
        <taxon>Eukaryota</taxon>
        <taxon>Viridiplantae</taxon>
        <taxon>Streptophyta</taxon>
        <taxon>Embryophyta</taxon>
        <taxon>Tracheophyta</taxon>
        <taxon>Spermatophyta</taxon>
        <taxon>Magnoliopsida</taxon>
        <taxon>Liliopsida</taxon>
        <taxon>Poales</taxon>
        <taxon>Bromeliaceae</taxon>
        <taxon>Bromelioideae</taxon>
        <taxon>Ananas</taxon>
    </lineage>
</organism>
<feature type="compositionally biased region" description="Low complexity" evidence="14">
    <location>
        <begin position="72"/>
        <end position="81"/>
    </location>
</feature>
<keyword evidence="7" id="KW-0210">Decarboxylase</keyword>
<dbReference type="GO" id="GO:0033320">
    <property type="term" value="P:UDP-D-xylose biosynthetic process"/>
    <property type="evidence" value="ECO:0007669"/>
    <property type="project" value="UniProtKB-UniPathway"/>
</dbReference>
<dbReference type="FunFam" id="3.40.50.720:FF:000044">
    <property type="entry name" value="UDP-glucuronic acid decarboxylase 1"/>
    <property type="match status" value="1"/>
</dbReference>
<dbReference type="PANTHER" id="PTHR43078">
    <property type="entry name" value="UDP-GLUCURONIC ACID DECARBOXYLASE-RELATED"/>
    <property type="match status" value="1"/>
</dbReference>
<comment type="subcellular location">
    <subcellularLocation>
        <location evidence="2">Golgi apparatus</location>
        <location evidence="2">Golgi stack membrane</location>
        <topology evidence="2">Single-pass type II membrane protein</topology>
    </subcellularLocation>
</comment>
<evidence type="ECO:0000256" key="11">
    <source>
        <dbReference type="ARBA" id="ARBA00023136"/>
    </source>
</evidence>
<sequence>MKQLHKQPSLHHHHGQIPSPSPPPVTKPSKHHHHHHRSFPLRRLLPPPRAPPPLPPRRRPHRLLLLPPPPSSLSLSSSPLHPSSLSLLPSSSIRGVVHGGAGGRRIPVGLRKRPMRIVVTGGAGFVGSHLVDRLLDRGDSVIVVDNFFTGRKENVVHHFGNHRFELIRHDVVDPILLEVDQIYHLACPASPVHYKHNPIKTIISFFPRTNVMGTLNMLGLAKRIGARFLLTSTSEVYGDPLEHPQKETYWGHVNPIGVRSCYDEGKRTAETLTMDYHRGAGVEVRIARIFNTYGPRMCLDDGRVVSNFVAQALRKQPMTVYGDGKQTRSFQYVSDLVDGLVALMESDHIGPFNLGNPGEFTMLELAQVVKETIDPSATIEFRPNTADDPHMRKPDITKAKQLLNWEPKIPLRQGLPLMMSDFQKRILDEK</sequence>
<dbReference type="UniPathway" id="UPA00796">
    <property type="reaction ID" value="UER00771"/>
</dbReference>
<keyword evidence="10" id="KW-0333">Golgi apparatus</keyword>
<dbReference type="InterPro" id="IPR044516">
    <property type="entry name" value="UXS-like"/>
</dbReference>
<dbReference type="AlphaFoldDB" id="A0A6V7QFY4"/>
<feature type="domain" description="NAD(P)-binding" evidence="15">
    <location>
        <begin position="119"/>
        <end position="416"/>
    </location>
</feature>
<evidence type="ECO:0000256" key="12">
    <source>
        <dbReference type="ARBA" id="ARBA00023239"/>
    </source>
</evidence>
<protein>
    <recommendedName>
        <fullName evidence="5">UDP-glucuronate decarboxylase</fullName>
        <ecNumber evidence="5">4.1.1.35</ecNumber>
    </recommendedName>
</protein>
<feature type="region of interest" description="Disordered" evidence="14">
    <location>
        <begin position="1"/>
        <end position="81"/>
    </location>
</feature>
<evidence type="ECO:0000256" key="2">
    <source>
        <dbReference type="ARBA" id="ARBA00004447"/>
    </source>
</evidence>
<comment type="pathway">
    <text evidence="3">Nucleotide-sugar biosynthesis; UDP-alpha-D-xylose biosynthesis; UDP-alpha-D-xylose from UDP-alpha-D-glucuronate: step 1/1.</text>
</comment>
<evidence type="ECO:0000256" key="4">
    <source>
        <dbReference type="ARBA" id="ARBA00007505"/>
    </source>
</evidence>
<name>A0A6V7QFY4_ANACO</name>
<keyword evidence="11" id="KW-0472">Membrane</keyword>
<evidence type="ECO:0000313" key="16">
    <source>
        <dbReference type="EMBL" id="CAD1841990.1"/>
    </source>
</evidence>
<proteinExistence type="inferred from homology"/>
<dbReference type="Pfam" id="PF16363">
    <property type="entry name" value="GDP_Man_Dehyd"/>
    <property type="match status" value="1"/>
</dbReference>
<evidence type="ECO:0000256" key="6">
    <source>
        <dbReference type="ARBA" id="ARBA00022692"/>
    </source>
</evidence>
<dbReference type="GO" id="GO:0032580">
    <property type="term" value="C:Golgi cisterna membrane"/>
    <property type="evidence" value="ECO:0007669"/>
    <property type="project" value="UniProtKB-SubCell"/>
</dbReference>
<dbReference type="EMBL" id="LR862135">
    <property type="protein sequence ID" value="CAD1841990.1"/>
    <property type="molecule type" value="Genomic_DNA"/>
</dbReference>
<evidence type="ECO:0000256" key="10">
    <source>
        <dbReference type="ARBA" id="ARBA00023034"/>
    </source>
</evidence>
<evidence type="ECO:0000256" key="7">
    <source>
        <dbReference type="ARBA" id="ARBA00022793"/>
    </source>
</evidence>
<dbReference type="GO" id="GO:0070403">
    <property type="term" value="F:NAD+ binding"/>
    <property type="evidence" value="ECO:0007669"/>
    <property type="project" value="InterPro"/>
</dbReference>
<dbReference type="EC" id="4.1.1.35" evidence="5"/>
<comment type="function">
    <text evidence="13">Catalyzes the NAD-dependent decarboxylation of UDP-glucuronic acid to UDP-xylose. Necessary for the biosynthesis of the core tetrasaccharide in glycosaminoglycan biosynthesis.</text>
</comment>
<dbReference type="PANTHER" id="PTHR43078:SF51">
    <property type="entry name" value="UDP-GLUCURONATE DECARBOXYLASE"/>
    <property type="match status" value="1"/>
</dbReference>
<comment type="cofactor">
    <cofactor evidence="1">
        <name>NAD(+)</name>
        <dbReference type="ChEBI" id="CHEBI:57540"/>
    </cofactor>
</comment>
<evidence type="ECO:0000256" key="9">
    <source>
        <dbReference type="ARBA" id="ARBA00023027"/>
    </source>
</evidence>
<keyword evidence="12" id="KW-0456">Lyase</keyword>
<comment type="similarity">
    <text evidence="4">Belongs to the NAD(P)-dependent epimerase/dehydratase family. UDP-glucuronic acid decarboxylase subfamily.</text>
</comment>
<dbReference type="Gene3D" id="3.40.50.720">
    <property type="entry name" value="NAD(P)-binding Rossmann-like Domain"/>
    <property type="match status" value="2"/>
</dbReference>
<feature type="compositionally biased region" description="Pro residues" evidence="14">
    <location>
        <begin position="45"/>
        <end position="55"/>
    </location>
</feature>
<keyword evidence="9" id="KW-0520">NAD</keyword>
<keyword evidence="6" id="KW-0812">Transmembrane</keyword>
<feature type="compositionally biased region" description="Basic residues" evidence="14">
    <location>
        <begin position="1"/>
        <end position="15"/>
    </location>
</feature>
<dbReference type="SUPFAM" id="SSF51735">
    <property type="entry name" value="NAD(P)-binding Rossmann-fold domains"/>
    <property type="match status" value="1"/>
</dbReference>
<dbReference type="GO" id="GO:0048040">
    <property type="term" value="F:UDP-glucuronate decarboxylase activity"/>
    <property type="evidence" value="ECO:0007669"/>
    <property type="project" value="UniProtKB-EC"/>
</dbReference>
<evidence type="ECO:0000256" key="14">
    <source>
        <dbReference type="SAM" id="MobiDB-lite"/>
    </source>
</evidence>
<dbReference type="FunFam" id="3.40.50.720:FF:000073">
    <property type="entry name" value="UDP-glucuronic acid decarboxylase 2"/>
    <property type="match status" value="1"/>
</dbReference>
<evidence type="ECO:0000256" key="3">
    <source>
        <dbReference type="ARBA" id="ARBA00005100"/>
    </source>
</evidence>
<keyword evidence="8" id="KW-1133">Transmembrane helix</keyword>
<dbReference type="GO" id="GO:0042732">
    <property type="term" value="P:D-xylose metabolic process"/>
    <property type="evidence" value="ECO:0007669"/>
    <property type="project" value="InterPro"/>
</dbReference>
<evidence type="ECO:0000256" key="1">
    <source>
        <dbReference type="ARBA" id="ARBA00001911"/>
    </source>
</evidence>
<gene>
    <name evidence="16" type="ORF">CB5_LOCUS25201</name>
</gene>
<evidence type="ECO:0000256" key="13">
    <source>
        <dbReference type="ARBA" id="ARBA00025005"/>
    </source>
</evidence>
<feature type="compositionally biased region" description="Basic residues" evidence="14">
    <location>
        <begin position="28"/>
        <end position="40"/>
    </location>
</feature>
<dbReference type="InterPro" id="IPR036291">
    <property type="entry name" value="NAD(P)-bd_dom_sf"/>
</dbReference>
<accession>A0A6V7QFY4</accession>
<evidence type="ECO:0000256" key="8">
    <source>
        <dbReference type="ARBA" id="ARBA00022989"/>
    </source>
</evidence>
<evidence type="ECO:0000259" key="15">
    <source>
        <dbReference type="Pfam" id="PF16363"/>
    </source>
</evidence>
<dbReference type="InterPro" id="IPR016040">
    <property type="entry name" value="NAD(P)-bd_dom"/>
</dbReference>
<dbReference type="CDD" id="cd05230">
    <property type="entry name" value="UGD_SDR_e"/>
    <property type="match status" value="1"/>
</dbReference>